<dbReference type="HOGENOM" id="CLU_1219484_0_0_1"/>
<name>A0A074VPN9_AURM1</name>
<dbReference type="InterPro" id="IPR027417">
    <property type="entry name" value="P-loop_NTPase"/>
</dbReference>
<evidence type="ECO:0000313" key="1">
    <source>
        <dbReference type="EMBL" id="KEQ61099.1"/>
    </source>
</evidence>
<sequence length="227" mass="25576">MSWSTRIGFGAPFDKVAELARAERPLMIAIHGLPGCGKSYTLNELSNLLPSEQYLFFETSAILSKLSRGLDQFENADAEHKFALRAATTQEIARECTVVDNAGIATGFSYLSDERHIEGAQDIDTPIDCSRYSCVLFLHVPVQVLIKRRMLGSKTTGRKRLHKTHIVEINLLSQWQDDECERLRKLCKEGGVAFEKIDMGKVSFEDIAELVRGVKKERKSKEEAKKE</sequence>
<dbReference type="AlphaFoldDB" id="A0A074VPN9"/>
<dbReference type="EMBL" id="KL584839">
    <property type="protein sequence ID" value="KEQ61099.1"/>
    <property type="molecule type" value="Genomic_DNA"/>
</dbReference>
<proteinExistence type="predicted"/>
<reference evidence="1 2" key="1">
    <citation type="journal article" date="2014" name="BMC Genomics">
        <title>Genome sequencing of four Aureobasidium pullulans varieties: biotechnological potential, stress tolerance, and description of new species.</title>
        <authorList>
            <person name="Gostin Ar C."/>
            <person name="Ohm R.A."/>
            <person name="Kogej T."/>
            <person name="Sonjak S."/>
            <person name="Turk M."/>
            <person name="Zajc J."/>
            <person name="Zalar P."/>
            <person name="Grube M."/>
            <person name="Sun H."/>
            <person name="Han J."/>
            <person name="Sharma A."/>
            <person name="Chiniquy J."/>
            <person name="Ngan C.Y."/>
            <person name="Lipzen A."/>
            <person name="Barry K."/>
            <person name="Grigoriev I.V."/>
            <person name="Gunde-Cimerman N."/>
        </authorList>
    </citation>
    <scope>NUCLEOTIDE SEQUENCE [LARGE SCALE GENOMIC DNA]</scope>
    <source>
        <strain evidence="1 2">CBS 110374</strain>
    </source>
</reference>
<protein>
    <recommendedName>
        <fullName evidence="3">P-loop containing nucleoside triphosphate hydrolase protein</fullName>
    </recommendedName>
</protein>
<keyword evidence="2" id="KW-1185">Reference proteome</keyword>
<dbReference type="GeneID" id="63920040"/>
<gene>
    <name evidence="1" type="ORF">M437DRAFT_76673</name>
</gene>
<dbReference type="STRING" id="1043003.A0A074VPN9"/>
<dbReference type="SUPFAM" id="SSF52540">
    <property type="entry name" value="P-loop containing nucleoside triphosphate hydrolases"/>
    <property type="match status" value="1"/>
</dbReference>
<dbReference type="Proteomes" id="UP000030672">
    <property type="component" value="Unassembled WGS sequence"/>
</dbReference>
<accession>A0A074VPN9</accession>
<dbReference type="RefSeq" id="XP_040878122.1">
    <property type="nucleotide sequence ID" value="XM_041026667.1"/>
</dbReference>
<evidence type="ECO:0000313" key="2">
    <source>
        <dbReference type="Proteomes" id="UP000030672"/>
    </source>
</evidence>
<evidence type="ECO:0008006" key="3">
    <source>
        <dbReference type="Google" id="ProtNLM"/>
    </source>
</evidence>
<organism evidence="1 2">
    <name type="scientific">Aureobasidium melanogenum (strain CBS 110374)</name>
    <name type="common">Aureobasidium pullulans var. melanogenum</name>
    <dbReference type="NCBI Taxonomy" id="1043003"/>
    <lineage>
        <taxon>Eukaryota</taxon>
        <taxon>Fungi</taxon>
        <taxon>Dikarya</taxon>
        <taxon>Ascomycota</taxon>
        <taxon>Pezizomycotina</taxon>
        <taxon>Dothideomycetes</taxon>
        <taxon>Dothideomycetidae</taxon>
        <taxon>Dothideales</taxon>
        <taxon>Saccotheciaceae</taxon>
        <taxon>Aureobasidium</taxon>
    </lineage>
</organism>
<dbReference type="Gene3D" id="3.40.50.300">
    <property type="entry name" value="P-loop containing nucleotide triphosphate hydrolases"/>
    <property type="match status" value="1"/>
</dbReference>
<dbReference type="Pfam" id="PF13207">
    <property type="entry name" value="AAA_17"/>
    <property type="match status" value="1"/>
</dbReference>